<dbReference type="InterPro" id="IPR009210">
    <property type="entry name" value="ASCC1"/>
</dbReference>
<organism evidence="2 3">
    <name type="scientific">Oidiodendron maius (strain Zn)</name>
    <dbReference type="NCBI Taxonomy" id="913774"/>
    <lineage>
        <taxon>Eukaryota</taxon>
        <taxon>Fungi</taxon>
        <taxon>Dikarya</taxon>
        <taxon>Ascomycota</taxon>
        <taxon>Pezizomycotina</taxon>
        <taxon>Leotiomycetes</taxon>
        <taxon>Leotiomycetes incertae sedis</taxon>
        <taxon>Myxotrichaceae</taxon>
        <taxon>Oidiodendron</taxon>
    </lineage>
</organism>
<dbReference type="GO" id="GO:0006307">
    <property type="term" value="P:DNA alkylation repair"/>
    <property type="evidence" value="ECO:0007669"/>
    <property type="project" value="InterPro"/>
</dbReference>
<evidence type="ECO:0000259" key="1">
    <source>
        <dbReference type="Pfam" id="PF10469"/>
    </source>
</evidence>
<dbReference type="GO" id="GO:0005634">
    <property type="term" value="C:nucleus"/>
    <property type="evidence" value="ECO:0007669"/>
    <property type="project" value="TreeGrafter"/>
</dbReference>
<dbReference type="PANTHER" id="PTHR13360">
    <property type="entry name" value="ACTIVATING SIGNAL COINTEGRATOR 1 COMPLEX SUBUNIT 1"/>
    <property type="match status" value="1"/>
</dbReference>
<dbReference type="STRING" id="913774.A0A0C3HRC5"/>
<dbReference type="GO" id="GO:0006355">
    <property type="term" value="P:regulation of DNA-templated transcription"/>
    <property type="evidence" value="ECO:0007669"/>
    <property type="project" value="TreeGrafter"/>
</dbReference>
<dbReference type="EMBL" id="KN832871">
    <property type="protein sequence ID" value="KIN05575.1"/>
    <property type="molecule type" value="Genomic_DNA"/>
</dbReference>
<reference evidence="3" key="2">
    <citation type="submission" date="2015-01" db="EMBL/GenBank/DDBJ databases">
        <title>Evolutionary Origins and Diversification of the Mycorrhizal Mutualists.</title>
        <authorList>
            <consortium name="DOE Joint Genome Institute"/>
            <consortium name="Mycorrhizal Genomics Consortium"/>
            <person name="Kohler A."/>
            <person name="Kuo A."/>
            <person name="Nagy L.G."/>
            <person name="Floudas D."/>
            <person name="Copeland A."/>
            <person name="Barry K.W."/>
            <person name="Cichocki N."/>
            <person name="Veneault-Fourrey C."/>
            <person name="LaButti K."/>
            <person name="Lindquist E.A."/>
            <person name="Lipzen A."/>
            <person name="Lundell T."/>
            <person name="Morin E."/>
            <person name="Murat C."/>
            <person name="Riley R."/>
            <person name="Ohm R."/>
            <person name="Sun H."/>
            <person name="Tunlid A."/>
            <person name="Henrissat B."/>
            <person name="Grigoriev I.V."/>
            <person name="Hibbett D.S."/>
            <person name="Martin F."/>
        </authorList>
    </citation>
    <scope>NUCLEOTIDE SEQUENCE [LARGE SCALE GENOMIC DNA]</scope>
    <source>
        <strain evidence="3">Zn</strain>
    </source>
</reference>
<dbReference type="SUPFAM" id="SSF55144">
    <property type="entry name" value="LigT-like"/>
    <property type="match status" value="1"/>
</dbReference>
<dbReference type="AlphaFoldDB" id="A0A0C3HRC5"/>
<dbReference type="OrthoDB" id="277832at2759"/>
<dbReference type="HOGENOM" id="CLU_038379_0_0_1"/>
<gene>
    <name evidence="2" type="ORF">OIDMADRAFT_23966</name>
</gene>
<dbReference type="InParanoid" id="A0A0C3HRC5"/>
<feature type="domain" description="A-kinase anchor protein 7-like phosphoesterase" evidence="1">
    <location>
        <begin position="8"/>
        <end position="235"/>
    </location>
</feature>
<sequence length="240" mass="26618">MSPSPRLTHFLCVPLVTSVSRPQLQANLTTFRTEVTQATAQNPNGIPERAVRPVGTLHLTLGVMSLLTPARVEAALTLLRSLDLRGQMPSRERQATDGASSRLPPLSVTLRGLESMHDPAKTSVLYVAPVDEDRTLSEFCLKLREAFEAADLLVPDTRALLLHATIINTIYLVGRRSGNGRKRAPKLTIDAREMLQKYEAFEWMRDVRVERVSICRMGARAVEGGDEEYVVEGEVAIPEY</sequence>
<reference evidence="2 3" key="1">
    <citation type="submission" date="2014-04" db="EMBL/GenBank/DDBJ databases">
        <authorList>
            <consortium name="DOE Joint Genome Institute"/>
            <person name="Kuo A."/>
            <person name="Martino E."/>
            <person name="Perotto S."/>
            <person name="Kohler A."/>
            <person name="Nagy L.G."/>
            <person name="Floudas D."/>
            <person name="Copeland A."/>
            <person name="Barry K.W."/>
            <person name="Cichocki N."/>
            <person name="Veneault-Fourrey C."/>
            <person name="LaButti K."/>
            <person name="Lindquist E.A."/>
            <person name="Lipzen A."/>
            <person name="Lundell T."/>
            <person name="Morin E."/>
            <person name="Murat C."/>
            <person name="Sun H."/>
            <person name="Tunlid A."/>
            <person name="Henrissat B."/>
            <person name="Grigoriev I.V."/>
            <person name="Hibbett D.S."/>
            <person name="Martin F."/>
            <person name="Nordberg H.P."/>
            <person name="Cantor M.N."/>
            <person name="Hua S.X."/>
        </authorList>
    </citation>
    <scope>NUCLEOTIDE SEQUENCE [LARGE SCALE GENOMIC DNA]</scope>
    <source>
        <strain evidence="2 3">Zn</strain>
    </source>
</reference>
<dbReference type="InterPro" id="IPR009097">
    <property type="entry name" value="Cyclic_Pdiesterase"/>
</dbReference>
<dbReference type="Gene3D" id="3.90.1140.10">
    <property type="entry name" value="Cyclic phosphodiesterase"/>
    <property type="match status" value="1"/>
</dbReference>
<evidence type="ECO:0000313" key="2">
    <source>
        <dbReference type="EMBL" id="KIN05575.1"/>
    </source>
</evidence>
<dbReference type="PANTHER" id="PTHR13360:SF1">
    <property type="entry name" value="ACTIVATING SIGNAL COINTEGRATOR 1 COMPLEX SUBUNIT 1"/>
    <property type="match status" value="1"/>
</dbReference>
<keyword evidence="3" id="KW-1185">Reference proteome</keyword>
<name>A0A0C3HRC5_OIDMZ</name>
<dbReference type="Proteomes" id="UP000054321">
    <property type="component" value="Unassembled WGS sequence"/>
</dbReference>
<accession>A0A0C3HRC5</accession>
<evidence type="ECO:0000313" key="3">
    <source>
        <dbReference type="Proteomes" id="UP000054321"/>
    </source>
</evidence>
<dbReference type="InterPro" id="IPR019510">
    <property type="entry name" value="AKAP7-like_phosphoesterase"/>
</dbReference>
<dbReference type="Pfam" id="PF10469">
    <property type="entry name" value="AKAP7_NLS"/>
    <property type="match status" value="1"/>
</dbReference>
<proteinExistence type="predicted"/>
<protein>
    <recommendedName>
        <fullName evidence="1">A-kinase anchor protein 7-like phosphoesterase domain-containing protein</fullName>
    </recommendedName>
</protein>